<dbReference type="EMBL" id="QSVF01000014">
    <property type="protein sequence ID" value="RGO09775.1"/>
    <property type="molecule type" value="Genomic_DNA"/>
</dbReference>
<proteinExistence type="predicted"/>
<dbReference type="PROSITE" id="PS50966">
    <property type="entry name" value="ZF_SWIM"/>
    <property type="match status" value="1"/>
</dbReference>
<evidence type="ECO:0000256" key="1">
    <source>
        <dbReference type="PROSITE-ProRule" id="PRU00325"/>
    </source>
</evidence>
<organism evidence="3 4">
    <name type="scientific">Thomasclavelia spiroformis</name>
    <dbReference type="NCBI Taxonomy" id="29348"/>
    <lineage>
        <taxon>Bacteria</taxon>
        <taxon>Bacillati</taxon>
        <taxon>Bacillota</taxon>
        <taxon>Erysipelotrichia</taxon>
        <taxon>Erysipelotrichales</taxon>
        <taxon>Coprobacillaceae</taxon>
        <taxon>Thomasclavelia</taxon>
    </lineage>
</organism>
<keyword evidence="1" id="KW-0862">Zinc</keyword>
<evidence type="ECO:0000259" key="2">
    <source>
        <dbReference type="PROSITE" id="PS50966"/>
    </source>
</evidence>
<dbReference type="RefSeq" id="WP_117604987.1">
    <property type="nucleotide sequence ID" value="NZ_CATZTT010000086.1"/>
</dbReference>
<dbReference type="InterPro" id="IPR007527">
    <property type="entry name" value="Znf_SWIM"/>
</dbReference>
<feature type="domain" description="SWIM-type" evidence="2">
    <location>
        <begin position="15"/>
        <end position="53"/>
    </location>
</feature>
<dbReference type="Proteomes" id="UP000261087">
    <property type="component" value="Unassembled WGS sequence"/>
</dbReference>
<sequence length="59" mass="7167">MNIFQKIILVQNNDYDVEIIFDDDEIIEMYCSCPYAMDEHNCKHITAVLYTYQEHIEYK</sequence>
<evidence type="ECO:0000313" key="4">
    <source>
        <dbReference type="Proteomes" id="UP000261087"/>
    </source>
</evidence>
<keyword evidence="1" id="KW-0479">Metal-binding</keyword>
<reference evidence="3 4" key="1">
    <citation type="submission" date="2018-08" db="EMBL/GenBank/DDBJ databases">
        <title>A genome reference for cultivated species of the human gut microbiota.</title>
        <authorList>
            <person name="Zou Y."/>
            <person name="Xue W."/>
            <person name="Luo G."/>
        </authorList>
    </citation>
    <scope>NUCLEOTIDE SEQUENCE [LARGE SCALE GENOMIC DNA]</scope>
    <source>
        <strain evidence="3 4">OM02-6</strain>
    </source>
</reference>
<name>A0A3E5FPQ9_9FIRM</name>
<evidence type="ECO:0000313" key="3">
    <source>
        <dbReference type="EMBL" id="RGO09775.1"/>
    </source>
</evidence>
<dbReference type="GO" id="GO:0008270">
    <property type="term" value="F:zinc ion binding"/>
    <property type="evidence" value="ECO:0007669"/>
    <property type="project" value="UniProtKB-KW"/>
</dbReference>
<keyword evidence="1" id="KW-0863">Zinc-finger</keyword>
<dbReference type="AlphaFoldDB" id="A0A3E5FPQ9"/>
<protein>
    <recommendedName>
        <fullName evidence="2">SWIM-type domain-containing protein</fullName>
    </recommendedName>
</protein>
<gene>
    <name evidence="3" type="ORF">DXB31_06950</name>
</gene>
<dbReference type="Pfam" id="PF04434">
    <property type="entry name" value="SWIM"/>
    <property type="match status" value="1"/>
</dbReference>
<comment type="caution">
    <text evidence="3">The sequence shown here is derived from an EMBL/GenBank/DDBJ whole genome shotgun (WGS) entry which is preliminary data.</text>
</comment>
<accession>A0A3E5FPQ9</accession>